<organism evidence="9 10">
    <name type="scientific">Aphanomyces astaci</name>
    <name type="common">Crayfish plague agent</name>
    <dbReference type="NCBI Taxonomy" id="112090"/>
    <lineage>
        <taxon>Eukaryota</taxon>
        <taxon>Sar</taxon>
        <taxon>Stramenopiles</taxon>
        <taxon>Oomycota</taxon>
        <taxon>Saprolegniomycetes</taxon>
        <taxon>Saprolegniales</taxon>
        <taxon>Verrucalvaceae</taxon>
        <taxon>Aphanomyces</taxon>
    </lineage>
</organism>
<keyword evidence="2" id="KW-0813">Transport</keyword>
<comment type="caution">
    <text evidence="9">The sequence shown here is derived from an EMBL/GenBank/DDBJ whole genome shotgun (WGS) entry which is preliminary data.</text>
</comment>
<feature type="transmembrane region" description="Helical" evidence="7">
    <location>
        <begin position="216"/>
        <end position="237"/>
    </location>
</feature>
<feature type="transmembrane region" description="Helical" evidence="7">
    <location>
        <begin position="249"/>
        <end position="271"/>
    </location>
</feature>
<gene>
    <name evidence="9" type="ORF">DYB35_007278</name>
</gene>
<dbReference type="GO" id="GO:0051604">
    <property type="term" value="P:protein maturation"/>
    <property type="evidence" value="ECO:0007669"/>
    <property type="project" value="InterPro"/>
</dbReference>
<keyword evidence="5 7" id="KW-0472">Membrane</keyword>
<dbReference type="Pfam" id="PF06762">
    <property type="entry name" value="LMF1"/>
    <property type="match status" value="1"/>
</dbReference>
<feature type="transmembrane region" description="Helical" evidence="7">
    <location>
        <begin position="291"/>
        <end position="313"/>
    </location>
</feature>
<evidence type="ECO:0000256" key="1">
    <source>
        <dbReference type="ARBA" id="ARBA00004141"/>
    </source>
</evidence>
<feature type="transmembrane region" description="Helical" evidence="7">
    <location>
        <begin position="653"/>
        <end position="676"/>
    </location>
</feature>
<dbReference type="EMBL" id="QUTG01003159">
    <property type="protein sequence ID" value="RHY92847.1"/>
    <property type="molecule type" value="Genomic_DNA"/>
</dbReference>
<sequence>MAKLLQDLGDHPLNRFAHVPSLVWFHDSVGLTPDLAMELLCLGGMALGTLAAANILIAPESFGAMWLSYLSVILMGGSFTRFQWDSLLLEVGFLAIWLAPPFGNSNLFEPPQIVLWALRFVFVKFSFMTSVSKILSGCPTWLGLTALDYHFATQEVPNPLSWYAHQLSRGVHSVFAAASLYIQGPLVLLSLSPSAWHRYPVFYLNLALHISSLFTGNYGFSNALAIALAYTVLPAATDPQTDRFKSVQYTAIAVGFLGLTLTTYSMFEVVYENNQPTGLRYAFRVGQTQQALKYIVPAVVWGALGVAAVAAVWQNLRLLYAGCVDLMHFRISGAFASGHCALFSVIGLLVFGGLVMPVAQLHPGCSDTLPDVIKTASVVASRLRVSSAYGSMKKATGIQKVTIPGTFVNEFAIVARPEVILEGSADDGKTWHALDFRHKPGNAVRAQLYHYDFTRLCHILVTFHSLDHIRIYLIASFAVFMLAKVRLDRWLTPLEDGGDVAGLVNKQKLLWSTFVTAAESMTRVFPDDKDDQPLRPENSTSSSDTNDVIVPNSKDEPSLVTFLQRRCRLRTPLGRECISEFFSTFVMMGFGGGSGAQVTLSNGQHGNYTHITLCWGIAVMLGIHVGGAISGAHMNPAVSFTFCVLGKLPWGKLPWFCLSQLSGAFCAAWVVFLMYYPALTQYDPEFTMAKSGRIFVSGPQTTETLLSAFVTEESLQSDIHQIPI</sequence>
<feature type="transmembrane region" description="Helical" evidence="7">
    <location>
        <begin position="64"/>
        <end position="84"/>
    </location>
</feature>
<feature type="transmembrane region" description="Helical" evidence="7">
    <location>
        <begin position="334"/>
        <end position="356"/>
    </location>
</feature>
<dbReference type="InterPro" id="IPR022357">
    <property type="entry name" value="MIP_CS"/>
</dbReference>
<accession>A0A3R6X6T0</accession>
<dbReference type="GO" id="GO:0015267">
    <property type="term" value="F:channel activity"/>
    <property type="evidence" value="ECO:0007669"/>
    <property type="project" value="InterPro"/>
</dbReference>
<dbReference type="SUPFAM" id="SSF81338">
    <property type="entry name" value="Aquaporin-like"/>
    <property type="match status" value="1"/>
</dbReference>
<evidence type="ECO:0000256" key="2">
    <source>
        <dbReference type="ARBA" id="ARBA00022448"/>
    </source>
</evidence>
<protein>
    <recommendedName>
        <fullName evidence="8">Lipase maturation factor 1/2 N-terminal domain-containing protein</fullName>
    </recommendedName>
</protein>
<dbReference type="InterPro" id="IPR000425">
    <property type="entry name" value="MIP"/>
</dbReference>
<evidence type="ECO:0000313" key="10">
    <source>
        <dbReference type="Proteomes" id="UP000285712"/>
    </source>
</evidence>
<feature type="transmembrane region" description="Helical" evidence="7">
    <location>
        <begin position="612"/>
        <end position="633"/>
    </location>
</feature>
<dbReference type="InterPro" id="IPR023271">
    <property type="entry name" value="Aquaporin-like"/>
</dbReference>
<dbReference type="InterPro" id="IPR009613">
    <property type="entry name" value="LMF"/>
</dbReference>
<dbReference type="Pfam" id="PF00230">
    <property type="entry name" value="MIP"/>
    <property type="match status" value="1"/>
</dbReference>
<name>A0A3R6X6T0_APHAT</name>
<dbReference type="AlphaFoldDB" id="A0A3R6X6T0"/>
<evidence type="ECO:0000256" key="5">
    <source>
        <dbReference type="ARBA" id="ARBA00023136"/>
    </source>
</evidence>
<feature type="compositionally biased region" description="Polar residues" evidence="6">
    <location>
        <begin position="537"/>
        <end position="546"/>
    </location>
</feature>
<feature type="domain" description="Lipase maturation factor 1/2 N-terminal" evidence="8">
    <location>
        <begin position="81"/>
        <end position="233"/>
    </location>
</feature>
<reference evidence="9 10" key="1">
    <citation type="submission" date="2018-08" db="EMBL/GenBank/DDBJ databases">
        <title>Aphanomyces genome sequencing and annotation.</title>
        <authorList>
            <person name="Minardi D."/>
            <person name="Oidtmann B."/>
            <person name="Van Der Giezen M."/>
            <person name="Studholme D.J."/>
        </authorList>
    </citation>
    <scope>NUCLEOTIDE SEQUENCE [LARGE SCALE GENOMIC DNA]</scope>
    <source>
        <strain evidence="9 10">Sv</strain>
    </source>
</reference>
<dbReference type="Gene3D" id="1.20.1080.10">
    <property type="entry name" value="Glycerol uptake facilitator protein"/>
    <property type="match status" value="1"/>
</dbReference>
<feature type="transmembrane region" description="Helical" evidence="7">
    <location>
        <begin position="35"/>
        <end position="57"/>
    </location>
</feature>
<dbReference type="PANTHER" id="PTHR14463">
    <property type="entry name" value="LIPASE MATURATION FACTOR"/>
    <property type="match status" value="1"/>
</dbReference>
<evidence type="ECO:0000256" key="3">
    <source>
        <dbReference type="ARBA" id="ARBA00022692"/>
    </source>
</evidence>
<evidence type="ECO:0000313" key="9">
    <source>
        <dbReference type="EMBL" id="RHY92847.1"/>
    </source>
</evidence>
<dbReference type="PROSITE" id="PS00221">
    <property type="entry name" value="MIP"/>
    <property type="match status" value="1"/>
</dbReference>
<dbReference type="GO" id="GO:0005789">
    <property type="term" value="C:endoplasmic reticulum membrane"/>
    <property type="evidence" value="ECO:0007669"/>
    <property type="project" value="TreeGrafter"/>
</dbReference>
<feature type="transmembrane region" description="Helical" evidence="7">
    <location>
        <begin position="174"/>
        <end position="196"/>
    </location>
</feature>
<evidence type="ECO:0000259" key="8">
    <source>
        <dbReference type="Pfam" id="PF06762"/>
    </source>
</evidence>
<feature type="region of interest" description="Disordered" evidence="6">
    <location>
        <begin position="525"/>
        <end position="553"/>
    </location>
</feature>
<dbReference type="InterPro" id="IPR057434">
    <property type="entry name" value="LMF1/2_N"/>
</dbReference>
<dbReference type="PRINTS" id="PR00783">
    <property type="entry name" value="MINTRINSICP"/>
</dbReference>
<keyword evidence="3 7" id="KW-0812">Transmembrane</keyword>
<dbReference type="Proteomes" id="UP000285712">
    <property type="component" value="Unassembled WGS sequence"/>
</dbReference>
<proteinExistence type="predicted"/>
<evidence type="ECO:0000256" key="6">
    <source>
        <dbReference type="SAM" id="MobiDB-lite"/>
    </source>
</evidence>
<dbReference type="PANTHER" id="PTHR14463:SF5">
    <property type="entry name" value="LIPASE MATURATION FACTOR 2"/>
    <property type="match status" value="1"/>
</dbReference>
<dbReference type="VEuPathDB" id="FungiDB:H257_01700"/>
<evidence type="ECO:0000256" key="7">
    <source>
        <dbReference type="SAM" id="Phobius"/>
    </source>
</evidence>
<keyword evidence="4 7" id="KW-1133">Transmembrane helix</keyword>
<feature type="compositionally biased region" description="Basic and acidic residues" evidence="6">
    <location>
        <begin position="525"/>
        <end position="534"/>
    </location>
</feature>
<evidence type="ECO:0000256" key="4">
    <source>
        <dbReference type="ARBA" id="ARBA00022989"/>
    </source>
</evidence>
<comment type="subcellular location">
    <subcellularLocation>
        <location evidence="1">Membrane</location>
        <topology evidence="1">Multi-pass membrane protein</topology>
    </subcellularLocation>
</comment>